<feature type="domain" description="GGDEF" evidence="2">
    <location>
        <begin position="256"/>
        <end position="390"/>
    </location>
</feature>
<keyword evidence="1" id="KW-0812">Transmembrane</keyword>
<organism evidence="3 4">
    <name type="scientific">Enterocloster lavalensis</name>
    <dbReference type="NCBI Taxonomy" id="460384"/>
    <lineage>
        <taxon>Bacteria</taxon>
        <taxon>Bacillati</taxon>
        <taxon>Bacillota</taxon>
        <taxon>Clostridia</taxon>
        <taxon>Lachnospirales</taxon>
        <taxon>Lachnospiraceae</taxon>
        <taxon>Enterocloster</taxon>
    </lineage>
</organism>
<dbReference type="GO" id="GO:0052621">
    <property type="term" value="F:diguanylate cyclase activity"/>
    <property type="evidence" value="ECO:0007669"/>
    <property type="project" value="TreeGrafter"/>
</dbReference>
<name>A0A1I0IDY7_9FIRM</name>
<evidence type="ECO:0000259" key="2">
    <source>
        <dbReference type="PROSITE" id="PS50887"/>
    </source>
</evidence>
<dbReference type="STRING" id="460384.SAMN05216313_12076"/>
<evidence type="ECO:0000256" key="1">
    <source>
        <dbReference type="SAM" id="Phobius"/>
    </source>
</evidence>
<keyword evidence="1" id="KW-0472">Membrane</keyword>
<dbReference type="NCBIfam" id="TIGR00254">
    <property type="entry name" value="GGDEF"/>
    <property type="match status" value="1"/>
</dbReference>
<dbReference type="EMBL" id="FOIM01000020">
    <property type="protein sequence ID" value="SET94158.1"/>
    <property type="molecule type" value="Genomic_DNA"/>
</dbReference>
<evidence type="ECO:0000313" key="4">
    <source>
        <dbReference type="Proteomes" id="UP000198508"/>
    </source>
</evidence>
<dbReference type="Pfam" id="PF00990">
    <property type="entry name" value="GGDEF"/>
    <property type="match status" value="1"/>
</dbReference>
<keyword evidence="1" id="KW-1133">Transmembrane helix</keyword>
<dbReference type="PANTHER" id="PTHR45138">
    <property type="entry name" value="REGULATORY COMPONENTS OF SENSORY TRANSDUCTION SYSTEM"/>
    <property type="match status" value="1"/>
</dbReference>
<evidence type="ECO:0000313" key="3">
    <source>
        <dbReference type="EMBL" id="SET94158.1"/>
    </source>
</evidence>
<accession>A0A1I0IDY7</accession>
<dbReference type="InterPro" id="IPR043128">
    <property type="entry name" value="Rev_trsase/Diguanyl_cyclase"/>
</dbReference>
<gene>
    <name evidence="3" type="ORF">SAMN05216313_12076</name>
</gene>
<dbReference type="PANTHER" id="PTHR45138:SF9">
    <property type="entry name" value="DIGUANYLATE CYCLASE DGCM-RELATED"/>
    <property type="match status" value="1"/>
</dbReference>
<reference evidence="4" key="1">
    <citation type="submission" date="2016-10" db="EMBL/GenBank/DDBJ databases">
        <authorList>
            <person name="Varghese N."/>
            <person name="Submissions S."/>
        </authorList>
    </citation>
    <scope>NUCLEOTIDE SEQUENCE [LARGE SCALE GENOMIC DNA]</scope>
    <source>
        <strain evidence="4">NLAE-zl-G277</strain>
    </source>
</reference>
<feature type="transmembrane region" description="Helical" evidence="1">
    <location>
        <begin position="12"/>
        <end position="33"/>
    </location>
</feature>
<dbReference type="CDD" id="cd01949">
    <property type="entry name" value="GGDEF"/>
    <property type="match status" value="1"/>
</dbReference>
<dbReference type="InterPro" id="IPR029787">
    <property type="entry name" value="Nucleotide_cyclase"/>
</dbReference>
<dbReference type="RefSeq" id="WP_092366768.1">
    <property type="nucleotide sequence ID" value="NZ_CAKXUV010000014.1"/>
</dbReference>
<dbReference type="InterPro" id="IPR000160">
    <property type="entry name" value="GGDEF_dom"/>
</dbReference>
<dbReference type="PROSITE" id="PS50887">
    <property type="entry name" value="GGDEF"/>
    <property type="match status" value="1"/>
</dbReference>
<dbReference type="SMART" id="SM00267">
    <property type="entry name" value="GGDEF"/>
    <property type="match status" value="1"/>
</dbReference>
<dbReference type="Proteomes" id="UP000198508">
    <property type="component" value="Unassembled WGS sequence"/>
</dbReference>
<proteinExistence type="predicted"/>
<dbReference type="Gene3D" id="3.30.70.270">
    <property type="match status" value="1"/>
</dbReference>
<protein>
    <submittedName>
        <fullName evidence="3">Diguanylate cyclase (GGDEF) domain-containing protein</fullName>
    </submittedName>
</protein>
<keyword evidence="4" id="KW-1185">Reference proteome</keyword>
<dbReference type="SUPFAM" id="SSF55073">
    <property type="entry name" value="Nucleotide cyclase"/>
    <property type="match status" value="1"/>
</dbReference>
<feature type="transmembrane region" description="Helical" evidence="1">
    <location>
        <begin position="196"/>
        <end position="216"/>
    </location>
</feature>
<dbReference type="InterPro" id="IPR050469">
    <property type="entry name" value="Diguanylate_Cyclase"/>
</dbReference>
<sequence>MRLGKQIRRVDVQVSILMIIVTIFCSSCIYLVCYRMTHRDMINSLEERVFAIYDFLEDSLDKSMFEEINTREDMEKESYREMKRLLRQVKSATNMMYLYTAKKNEAGQFIYVIDGLEARAEDFRYPGDLIEPEIVPDMQRALNGERVLPKNIKDTEWGKIFITYFPVHDGEKVVGVLGIEIGAEHQYNTYQSILRMLPGIVLLVSLLSTAVAMVAFRRISNPTYQDLYNTDQLTQLKNRNAFQTDLNNMDAEGIRAGVGMISIDLNDLKLVNDRFGHYMGDRYIESAAQAIRAVVGKRGAAYRTGGDEYVILFNGVPEGELEEILDGICRYFAQRAPEVDADVLLSLSGGVAVYDKTRDDGLAALYERADASMYERKRVYHMEREKRRNG</sequence>
<dbReference type="AlphaFoldDB" id="A0A1I0IDY7"/>